<dbReference type="PANTHER" id="PTHR43392:SF2">
    <property type="entry name" value="AAA-TYPE ATPASE FAMILY PROTEIN _ ANKYRIN REPEAT FAMILY PROTEIN"/>
    <property type="match status" value="1"/>
</dbReference>
<evidence type="ECO:0000259" key="4">
    <source>
        <dbReference type="SMART" id="SM00382"/>
    </source>
</evidence>
<keyword evidence="6" id="KW-1185">Reference proteome</keyword>
<dbReference type="Pfam" id="PF00004">
    <property type="entry name" value="AAA"/>
    <property type="match status" value="1"/>
</dbReference>
<reference evidence="5 6" key="1">
    <citation type="submission" date="2024-06" db="EMBL/GenBank/DDBJ databases">
        <title>A chromosome level genome sequence of Diviner's sage (Salvia divinorum).</title>
        <authorList>
            <person name="Ford S.A."/>
            <person name="Ro D.-K."/>
            <person name="Ness R.W."/>
            <person name="Phillips M.A."/>
        </authorList>
    </citation>
    <scope>NUCLEOTIDE SEQUENCE [LARGE SCALE GENOMIC DNA]</scope>
    <source>
        <strain evidence="5">SAF-2024a</strain>
        <tissue evidence="5">Leaf</tissue>
    </source>
</reference>
<accession>A0ABD1GX13</accession>
<dbReference type="AlphaFoldDB" id="A0ABD1GX13"/>
<comment type="caution">
    <text evidence="5">The sequence shown here is derived from an EMBL/GenBank/DDBJ whole genome shotgun (WGS) entry which is preliminary data.</text>
</comment>
<comment type="similarity">
    <text evidence="1">Belongs to the CbxX/CfxQ family.</text>
</comment>
<dbReference type="Gene3D" id="3.40.50.300">
    <property type="entry name" value="P-loop containing nucleotide triphosphate hydrolases"/>
    <property type="match status" value="1"/>
</dbReference>
<dbReference type="PANTHER" id="PTHR43392">
    <property type="entry name" value="AAA-TYPE ATPASE FAMILY PROTEIN / ANKYRIN REPEAT FAMILY PROTEIN"/>
    <property type="match status" value="1"/>
</dbReference>
<evidence type="ECO:0000256" key="2">
    <source>
        <dbReference type="ARBA" id="ARBA00022741"/>
    </source>
</evidence>
<dbReference type="InterPro" id="IPR027417">
    <property type="entry name" value="P-loop_NTPase"/>
</dbReference>
<evidence type="ECO:0000256" key="3">
    <source>
        <dbReference type="ARBA" id="ARBA00022840"/>
    </source>
</evidence>
<keyword evidence="2" id="KW-0547">Nucleotide-binding</keyword>
<dbReference type="InterPro" id="IPR050773">
    <property type="entry name" value="CbxX/CfxQ_RuBisCO_ESX"/>
</dbReference>
<evidence type="ECO:0000313" key="5">
    <source>
        <dbReference type="EMBL" id="KAL1547668.1"/>
    </source>
</evidence>
<gene>
    <name evidence="5" type="ORF">AAHA92_15993</name>
</gene>
<evidence type="ECO:0000313" key="6">
    <source>
        <dbReference type="Proteomes" id="UP001567538"/>
    </source>
</evidence>
<dbReference type="SMART" id="SM00382">
    <property type="entry name" value="AAA"/>
    <property type="match status" value="1"/>
</dbReference>
<dbReference type="FunFam" id="3.40.50.300:FF:000216">
    <property type="entry name" value="Type VII secretion ATPase EccA"/>
    <property type="match status" value="1"/>
</dbReference>
<proteinExistence type="inferred from homology"/>
<dbReference type="CDD" id="cd00009">
    <property type="entry name" value="AAA"/>
    <property type="match status" value="1"/>
</dbReference>
<feature type="domain" description="AAA+ ATPase" evidence="4">
    <location>
        <begin position="49"/>
        <end position="184"/>
    </location>
</feature>
<evidence type="ECO:0000256" key="1">
    <source>
        <dbReference type="ARBA" id="ARBA00010378"/>
    </source>
</evidence>
<dbReference type="InterPro" id="IPR003593">
    <property type="entry name" value="AAA+_ATPase"/>
</dbReference>
<protein>
    <submittedName>
        <fullName evidence="5">Protein CfxQ</fullName>
    </submittedName>
</protein>
<sequence>MKRKMDEFDLELSTIVGLEELKAQLRKWTKGMILDKKRRAIGVDLGRRKPPHMAFLGNPGTGKTTVARILGKMLSSVGILSSDKVTEVQRTDLVGQYVGHTGVKTRLKIKEAKGGILFVDEAYRLAPINAGKTLEFGMEALEEIMSAMEDEDLLVIFAGYPEPMKRVFSSNEGFCRRVTHLFQFDDFSCRELAEMLLIKMSERDERSRMFGFRLGSCCGVEAVASVIERKTSEAMRSRMNGGLVDHMLNNARDNLDSRLDFEASGDELFTITLPDLEAGLELLARLNLK</sequence>
<keyword evidence="3" id="KW-0067">ATP-binding</keyword>
<organism evidence="5 6">
    <name type="scientific">Salvia divinorum</name>
    <name type="common">Maria pastora</name>
    <name type="synonym">Diviner's sage</name>
    <dbReference type="NCBI Taxonomy" id="28513"/>
    <lineage>
        <taxon>Eukaryota</taxon>
        <taxon>Viridiplantae</taxon>
        <taxon>Streptophyta</taxon>
        <taxon>Embryophyta</taxon>
        <taxon>Tracheophyta</taxon>
        <taxon>Spermatophyta</taxon>
        <taxon>Magnoliopsida</taxon>
        <taxon>eudicotyledons</taxon>
        <taxon>Gunneridae</taxon>
        <taxon>Pentapetalae</taxon>
        <taxon>asterids</taxon>
        <taxon>lamiids</taxon>
        <taxon>Lamiales</taxon>
        <taxon>Lamiaceae</taxon>
        <taxon>Nepetoideae</taxon>
        <taxon>Mentheae</taxon>
        <taxon>Salviinae</taxon>
        <taxon>Salvia</taxon>
        <taxon>Salvia subgen. Calosphace</taxon>
    </lineage>
</organism>
<dbReference type="EMBL" id="JBEAFC010000007">
    <property type="protein sequence ID" value="KAL1547668.1"/>
    <property type="molecule type" value="Genomic_DNA"/>
</dbReference>
<dbReference type="Proteomes" id="UP001567538">
    <property type="component" value="Unassembled WGS sequence"/>
</dbReference>
<name>A0ABD1GX13_SALDI</name>
<dbReference type="InterPro" id="IPR003959">
    <property type="entry name" value="ATPase_AAA_core"/>
</dbReference>
<dbReference type="SUPFAM" id="SSF52540">
    <property type="entry name" value="P-loop containing nucleoside triphosphate hydrolases"/>
    <property type="match status" value="1"/>
</dbReference>
<dbReference type="InterPro" id="IPR000641">
    <property type="entry name" value="CbxX/CfxQ"/>
</dbReference>
<dbReference type="PRINTS" id="PR00819">
    <property type="entry name" value="CBXCFQXSUPER"/>
</dbReference>
<dbReference type="GO" id="GO:0005524">
    <property type="term" value="F:ATP binding"/>
    <property type="evidence" value="ECO:0007669"/>
    <property type="project" value="UniProtKB-KW"/>
</dbReference>